<dbReference type="Proteomes" id="UP000694388">
    <property type="component" value="Unplaced"/>
</dbReference>
<keyword evidence="1" id="KW-0804">Transcription</keyword>
<dbReference type="SMART" id="SM01286">
    <property type="entry name" value="SPT16"/>
    <property type="match status" value="1"/>
</dbReference>
<accession>A0A8C4WWZ2</accession>
<evidence type="ECO:0000256" key="1">
    <source>
        <dbReference type="RuleBase" id="RU367052"/>
    </source>
</evidence>
<dbReference type="OMA" id="CYFLRYL"/>
<comment type="subcellular location">
    <subcellularLocation>
        <location evidence="1">Nucleus</location>
    </subcellularLocation>
    <subcellularLocation>
        <location evidence="1">Chromosome</location>
    </subcellularLocation>
</comment>
<dbReference type="FunFam" id="2.30.29.210:FF:000001">
    <property type="entry name" value="FACT complex subunit spt16"/>
    <property type="match status" value="1"/>
</dbReference>
<organism evidence="4 5">
    <name type="scientific">Eptatretus burgeri</name>
    <name type="common">Inshore hagfish</name>
    <dbReference type="NCBI Taxonomy" id="7764"/>
    <lineage>
        <taxon>Eukaryota</taxon>
        <taxon>Metazoa</taxon>
        <taxon>Chordata</taxon>
        <taxon>Craniata</taxon>
        <taxon>Vertebrata</taxon>
        <taxon>Cyclostomata</taxon>
        <taxon>Myxini</taxon>
        <taxon>Myxiniformes</taxon>
        <taxon>Myxinidae</taxon>
        <taxon>Eptatretinae</taxon>
        <taxon>Eptatretus</taxon>
    </lineage>
</organism>
<dbReference type="Pfam" id="PF08644">
    <property type="entry name" value="SPT16"/>
    <property type="match status" value="1"/>
</dbReference>
<dbReference type="InterPro" id="IPR013953">
    <property type="entry name" value="FACT_SPT16_M"/>
</dbReference>
<dbReference type="GO" id="GO:0006260">
    <property type="term" value="P:DNA replication"/>
    <property type="evidence" value="ECO:0007669"/>
    <property type="project" value="UniProtKB-KW"/>
</dbReference>
<keyword evidence="1" id="KW-0234">DNA repair</keyword>
<sequence>MSTFTVGSGCYFLRYLLLQDGQAQVLTAVKKKAKNIGIFLKNEDEDEEDEPSHNKQQDLLGRGTKGSLLSERTRSEMTSEEKRRSHQKELAKQMNEEAKRRLTEQKGEQHKNKTRKSNISYKSSLLMPKEADIREMKIFIDKKYETIILPIFGISTPFHIATIKNISMSVEGDYTYLRLNFFCPGSSLGRNDGNIFPNPDATFVKEM</sequence>
<keyword evidence="1" id="KW-0227">DNA damage</keyword>
<feature type="region of interest" description="Disordered" evidence="2">
    <location>
        <begin position="44"/>
        <end position="118"/>
    </location>
</feature>
<name>A0A8C4WWZ2_EPTBU</name>
<dbReference type="GO" id="GO:0006281">
    <property type="term" value="P:DNA repair"/>
    <property type="evidence" value="ECO:0007669"/>
    <property type="project" value="UniProtKB-UniRule"/>
</dbReference>
<keyword evidence="1" id="KW-0158">Chromosome</keyword>
<comment type="similarity">
    <text evidence="1">Belongs to the peptidase M24 family. SPT16 subfamily.</text>
</comment>
<dbReference type="GeneTree" id="ENSGT00390000014495"/>
<evidence type="ECO:0000313" key="4">
    <source>
        <dbReference type="Ensembl" id="ENSEBUP00000016434.1"/>
    </source>
</evidence>
<comment type="function">
    <text evidence="1">Component of the FACT complex, a general chromatin factor that acts to reorganize nucleosomes. The FACT complex is involved in multiple processes that require DNA as a template such as mRNA elongation, DNA replication and DNA repair. During transcription elongation the FACT complex acts as a histone chaperone that both destabilizes and restores nucleosomal structure. It facilitates the passage of RNA polymerase II and transcription by promoting the dissociation of one histone H2A-H2B dimer from the nucleosome, then subsequently promotes the reestablishment of the nucleosome following the passage of RNA polymerase II.</text>
</comment>
<keyword evidence="1" id="KW-0539">Nucleus</keyword>
<comment type="subunit">
    <text evidence="1">Component of the FACT complex.</text>
</comment>
<feature type="domain" description="FACT complex subunit SPT16 middle" evidence="3">
    <location>
        <begin position="138"/>
        <end position="207"/>
    </location>
</feature>
<reference evidence="4" key="2">
    <citation type="submission" date="2025-09" db="UniProtKB">
        <authorList>
            <consortium name="Ensembl"/>
        </authorList>
    </citation>
    <scope>IDENTIFICATION</scope>
</reference>
<evidence type="ECO:0000256" key="2">
    <source>
        <dbReference type="SAM" id="MobiDB-lite"/>
    </source>
</evidence>
<protein>
    <recommendedName>
        <fullName evidence="1">FACT complex subunit</fullName>
    </recommendedName>
</protein>
<dbReference type="Gene3D" id="2.30.29.210">
    <property type="entry name" value="FACT complex subunit Spt16p/Cdc68p"/>
    <property type="match status" value="1"/>
</dbReference>
<evidence type="ECO:0000313" key="5">
    <source>
        <dbReference type="Proteomes" id="UP000694388"/>
    </source>
</evidence>
<dbReference type="Ensembl" id="ENSEBUT00000017010.1">
    <property type="protein sequence ID" value="ENSEBUP00000016434.1"/>
    <property type="gene ID" value="ENSEBUG00000010322.1"/>
</dbReference>
<keyword evidence="1" id="KW-0805">Transcription regulation</keyword>
<feature type="compositionally biased region" description="Basic and acidic residues" evidence="2">
    <location>
        <begin position="71"/>
        <end position="111"/>
    </location>
</feature>
<dbReference type="GO" id="GO:0035101">
    <property type="term" value="C:FACT complex"/>
    <property type="evidence" value="ECO:0007669"/>
    <property type="project" value="UniProtKB-UniRule"/>
</dbReference>
<reference evidence="4" key="1">
    <citation type="submission" date="2025-08" db="UniProtKB">
        <authorList>
            <consortium name="Ensembl"/>
        </authorList>
    </citation>
    <scope>IDENTIFICATION</scope>
</reference>
<keyword evidence="5" id="KW-1185">Reference proteome</keyword>
<dbReference type="GO" id="GO:0006368">
    <property type="term" value="P:transcription elongation by RNA polymerase II"/>
    <property type="evidence" value="ECO:0007669"/>
    <property type="project" value="TreeGrafter"/>
</dbReference>
<dbReference type="PANTHER" id="PTHR13980:SF15">
    <property type="entry name" value="FACT COMPLEX SUBUNIT SPT16"/>
    <property type="match status" value="1"/>
</dbReference>
<keyword evidence="1" id="KW-0235">DNA replication</keyword>
<dbReference type="GO" id="GO:0031491">
    <property type="term" value="F:nucleosome binding"/>
    <property type="evidence" value="ECO:0007669"/>
    <property type="project" value="TreeGrafter"/>
</dbReference>
<dbReference type="AlphaFoldDB" id="A0A8C4WWZ2"/>
<evidence type="ECO:0000259" key="3">
    <source>
        <dbReference type="SMART" id="SM01286"/>
    </source>
</evidence>
<proteinExistence type="inferred from homology"/>
<dbReference type="PANTHER" id="PTHR13980">
    <property type="entry name" value="CDC68 RELATED"/>
    <property type="match status" value="1"/>
</dbReference>
<dbReference type="InterPro" id="IPR040258">
    <property type="entry name" value="Spt16"/>
</dbReference>